<dbReference type="Pfam" id="PF00171">
    <property type="entry name" value="Aldedh"/>
    <property type="match status" value="1"/>
</dbReference>
<evidence type="ECO:0000256" key="3">
    <source>
        <dbReference type="PROSITE-ProRule" id="PRU10007"/>
    </source>
</evidence>
<keyword evidence="7" id="KW-1185">Reference proteome</keyword>
<evidence type="ECO:0000256" key="2">
    <source>
        <dbReference type="ARBA" id="ARBA00023002"/>
    </source>
</evidence>
<dbReference type="Gene3D" id="3.40.309.10">
    <property type="entry name" value="Aldehyde Dehydrogenase, Chain A, domain 2"/>
    <property type="match status" value="1"/>
</dbReference>
<dbReference type="InterPro" id="IPR016162">
    <property type="entry name" value="Ald_DH_N"/>
</dbReference>
<keyword evidence="2 4" id="KW-0560">Oxidoreductase</keyword>
<dbReference type="PROSITE" id="PS00687">
    <property type="entry name" value="ALDEHYDE_DEHYDR_GLU"/>
    <property type="match status" value="1"/>
</dbReference>
<dbReference type="InterPro" id="IPR029510">
    <property type="entry name" value="Ald_DH_CS_GLU"/>
</dbReference>
<accession>A0A6G4UAZ0</accession>
<reference evidence="6 7" key="1">
    <citation type="submission" date="2020-02" db="EMBL/GenBank/DDBJ databases">
        <title>Whole-genome analyses of novel actinobacteria.</title>
        <authorList>
            <person name="Sahin N."/>
        </authorList>
    </citation>
    <scope>NUCLEOTIDE SEQUENCE [LARGE SCALE GENOMIC DNA]</scope>
    <source>
        <strain evidence="6 7">A7024</strain>
    </source>
</reference>
<dbReference type="RefSeq" id="WP_165242597.1">
    <property type="nucleotide sequence ID" value="NZ_JAAKZV010000212.1"/>
</dbReference>
<name>A0A6G4UAZ0_9ACTN</name>
<dbReference type="PANTHER" id="PTHR42804:SF1">
    <property type="entry name" value="ALDEHYDE DEHYDROGENASE-RELATED"/>
    <property type="match status" value="1"/>
</dbReference>
<comment type="similarity">
    <text evidence="1 4">Belongs to the aldehyde dehydrogenase family.</text>
</comment>
<comment type="caution">
    <text evidence="6">The sequence shown here is derived from an EMBL/GenBank/DDBJ whole genome shotgun (WGS) entry which is preliminary data.</text>
</comment>
<dbReference type="AlphaFoldDB" id="A0A6G4UAZ0"/>
<sequence length="466" mass="48666">MQAHNALFINGTWRPAAGEDRIEVINPADEQLLAEVPAGNAQDVDDAVRAARAAFPAWAATPPAQRAELLTNLRDQLAHRADEIAETVTAELGSPLVFSQKVHAGLPVLVAGSYAELAASYPFEEQIGNSTVIHEPLGVVGAITPWNYPLHQIVAKVAPALAAGCTVVLKPAEDTPLVAQLFAECVEAAGFPAGVFNLVTGLGPVAGQALAEHRDTDLISFTGSTAVGKRIGAVAGAAVKPVALELGGKSANVILPTADLAKAVNVGVANVMANSGQTCSAWTRMLVHADQYDEAISLAAAAVAKYVPGERVGPLVNAAQRDRVRGYIQRGIADGARVVAGGPEAPDGLEKGYYVRPTVFADVTPQMAIAQEEIFGPVLSILRYENEDDAVRIANGTVYGLAGAVWAADGAEAGRFARRLEAGQVDINGGRFNPRAPFGGYKQSGVGRELGEHGLAEYLHTKSLQF</sequence>
<dbReference type="SUPFAM" id="SSF53720">
    <property type="entry name" value="ALDH-like"/>
    <property type="match status" value="1"/>
</dbReference>
<dbReference type="FunFam" id="3.40.605.10:FF:000026">
    <property type="entry name" value="Aldehyde dehydrogenase, putative"/>
    <property type="match status" value="1"/>
</dbReference>
<dbReference type="FunFam" id="3.40.605.10:FF:000007">
    <property type="entry name" value="NAD/NADP-dependent betaine aldehyde dehydrogenase"/>
    <property type="match status" value="1"/>
</dbReference>
<proteinExistence type="inferred from homology"/>
<dbReference type="PANTHER" id="PTHR42804">
    <property type="entry name" value="ALDEHYDE DEHYDROGENASE"/>
    <property type="match status" value="1"/>
</dbReference>
<organism evidence="6 7">
    <name type="scientific">Streptomyces coryli</name>
    <dbReference type="NCBI Taxonomy" id="1128680"/>
    <lineage>
        <taxon>Bacteria</taxon>
        <taxon>Bacillati</taxon>
        <taxon>Actinomycetota</taxon>
        <taxon>Actinomycetes</taxon>
        <taxon>Kitasatosporales</taxon>
        <taxon>Streptomycetaceae</taxon>
        <taxon>Streptomyces</taxon>
    </lineage>
</organism>
<dbReference type="Gene3D" id="3.40.605.10">
    <property type="entry name" value="Aldehyde Dehydrogenase, Chain A, domain 1"/>
    <property type="match status" value="1"/>
</dbReference>
<evidence type="ECO:0000313" key="7">
    <source>
        <dbReference type="Proteomes" id="UP000481583"/>
    </source>
</evidence>
<dbReference type="EMBL" id="JAAKZV010000212">
    <property type="protein sequence ID" value="NGN68548.1"/>
    <property type="molecule type" value="Genomic_DNA"/>
</dbReference>
<evidence type="ECO:0000259" key="5">
    <source>
        <dbReference type="Pfam" id="PF00171"/>
    </source>
</evidence>
<dbReference type="CDD" id="cd07138">
    <property type="entry name" value="ALDH_CddD_SSP0762"/>
    <property type="match status" value="1"/>
</dbReference>
<evidence type="ECO:0000256" key="1">
    <source>
        <dbReference type="ARBA" id="ARBA00009986"/>
    </source>
</evidence>
<feature type="domain" description="Aldehyde dehydrogenase" evidence="5">
    <location>
        <begin position="13"/>
        <end position="463"/>
    </location>
</feature>
<dbReference type="InterPro" id="IPR016163">
    <property type="entry name" value="Ald_DH_C"/>
</dbReference>
<dbReference type="InterPro" id="IPR016161">
    <property type="entry name" value="Ald_DH/histidinol_DH"/>
</dbReference>
<evidence type="ECO:0000313" key="6">
    <source>
        <dbReference type="EMBL" id="NGN68548.1"/>
    </source>
</evidence>
<protein>
    <submittedName>
        <fullName evidence="6">Aldehyde dehydrogenase family protein</fullName>
    </submittedName>
</protein>
<evidence type="ECO:0000256" key="4">
    <source>
        <dbReference type="RuleBase" id="RU003345"/>
    </source>
</evidence>
<feature type="active site" evidence="3">
    <location>
        <position position="245"/>
    </location>
</feature>
<gene>
    <name evidence="6" type="ORF">G5C51_32205</name>
</gene>
<dbReference type="GO" id="GO:0016620">
    <property type="term" value="F:oxidoreductase activity, acting on the aldehyde or oxo group of donors, NAD or NADP as acceptor"/>
    <property type="evidence" value="ECO:0007669"/>
    <property type="project" value="InterPro"/>
</dbReference>
<dbReference type="Proteomes" id="UP000481583">
    <property type="component" value="Unassembled WGS sequence"/>
</dbReference>
<dbReference type="InterPro" id="IPR015590">
    <property type="entry name" value="Aldehyde_DH_dom"/>
</dbReference>